<dbReference type="InterPro" id="IPR026033">
    <property type="entry name" value="Azg-like_bact_archaea"/>
</dbReference>
<name>A0ABN4CX45_9BACT</name>
<keyword evidence="11" id="KW-1185">Reference proteome</keyword>
<dbReference type="Proteomes" id="UP000023772">
    <property type="component" value="Chromosome"/>
</dbReference>
<feature type="transmembrane region" description="Helical" evidence="9">
    <location>
        <begin position="130"/>
        <end position="147"/>
    </location>
</feature>
<evidence type="ECO:0000256" key="3">
    <source>
        <dbReference type="ARBA" id="ARBA00022448"/>
    </source>
</evidence>
<evidence type="ECO:0000256" key="9">
    <source>
        <dbReference type="SAM" id="Phobius"/>
    </source>
</evidence>
<keyword evidence="3 8" id="KW-0813">Transport</keyword>
<accession>A0ABN4CX45</accession>
<evidence type="ECO:0000256" key="7">
    <source>
        <dbReference type="ARBA" id="ARBA00023136"/>
    </source>
</evidence>
<feature type="transmembrane region" description="Helical" evidence="9">
    <location>
        <begin position="48"/>
        <end position="67"/>
    </location>
</feature>
<evidence type="ECO:0000256" key="8">
    <source>
        <dbReference type="PIRNR" id="PIRNR005353"/>
    </source>
</evidence>
<keyword evidence="4 8" id="KW-1003">Cell membrane</keyword>
<sequence>MNKFFKLEENKTNVKTEILAGVTTFMTMAYILAVNPDILSATGMDKHALFTATALSAFVATLVMALVARLPFALAPGMGLNAFFAFTVVLGMGHSWQFALTAVFLEGVIFILLTAFNIRELIVNAIPLPLKHAVSAGIGLFIAFIGLQNSGIVINNDATLVGLGDMGSPAVLIALFGIVLTAVLLILKVKGALLIGIFAATIAGIPFGVTHMPEGHLVDVPPSLSPIFMKFEFSQIFTLDMLIVLFTFLFVDMFDTVGTLVGVSSKAGMLDEEGKVPRVKQALFADSIGTFFGAIFGTSTVTTYVESASGVAEGGKTGLTALSTAVLFFIALFFAPLFTMVPAAATAPALVLVGFFMMSPILKIDFENYTESIPAFITIIAMPLTYSIAEGIVFGMLSYVLLKVLTGKMKDISIVMIVLVILFVIKFLI</sequence>
<protein>
    <submittedName>
        <fullName evidence="10">Guanine permease</fullName>
    </submittedName>
</protein>
<dbReference type="Pfam" id="PF00860">
    <property type="entry name" value="Xan_ur_permease"/>
    <property type="match status" value="1"/>
</dbReference>
<dbReference type="InterPro" id="IPR045018">
    <property type="entry name" value="Azg-like"/>
</dbReference>
<evidence type="ECO:0000256" key="2">
    <source>
        <dbReference type="ARBA" id="ARBA00005697"/>
    </source>
</evidence>
<dbReference type="EMBL" id="CP007451">
    <property type="protein sequence ID" value="AHW59668.1"/>
    <property type="molecule type" value="Genomic_DNA"/>
</dbReference>
<feature type="transmembrane region" description="Helical" evidence="9">
    <location>
        <begin position="345"/>
        <end position="364"/>
    </location>
</feature>
<feature type="transmembrane region" description="Helical" evidence="9">
    <location>
        <begin position="376"/>
        <end position="400"/>
    </location>
</feature>
<keyword evidence="6 8" id="KW-1133">Transmembrane helix</keyword>
<gene>
    <name evidence="10" type="ORF">FH5T_08880</name>
</gene>
<feature type="transmembrane region" description="Helical" evidence="9">
    <location>
        <begin position="194"/>
        <end position="213"/>
    </location>
</feature>
<feature type="transmembrane region" description="Helical" evidence="9">
    <location>
        <begin position="12"/>
        <end position="33"/>
    </location>
</feature>
<feature type="transmembrane region" description="Helical" evidence="9">
    <location>
        <begin position="233"/>
        <end position="263"/>
    </location>
</feature>
<proteinExistence type="inferred from homology"/>
<evidence type="ECO:0000256" key="1">
    <source>
        <dbReference type="ARBA" id="ARBA00004651"/>
    </source>
</evidence>
<comment type="similarity">
    <text evidence="2 8">Belongs to the nucleobase:cation symporter-2 (NCS2) (TC 2.A.40) family. Azg-like subfamily.</text>
</comment>
<keyword evidence="7 8" id="KW-0472">Membrane</keyword>
<dbReference type="PANTHER" id="PTHR43337">
    <property type="entry name" value="XANTHINE/URACIL PERMEASE C887.17-RELATED"/>
    <property type="match status" value="1"/>
</dbReference>
<organism evidence="10 11">
    <name type="scientific">Draconibacterium orientale</name>
    <dbReference type="NCBI Taxonomy" id="1168034"/>
    <lineage>
        <taxon>Bacteria</taxon>
        <taxon>Pseudomonadati</taxon>
        <taxon>Bacteroidota</taxon>
        <taxon>Bacteroidia</taxon>
        <taxon>Marinilabiliales</taxon>
        <taxon>Prolixibacteraceae</taxon>
        <taxon>Draconibacterium</taxon>
    </lineage>
</organism>
<feature type="transmembrane region" description="Helical" evidence="9">
    <location>
        <begin position="98"/>
        <end position="118"/>
    </location>
</feature>
<dbReference type="PIRSF" id="PIRSF005353">
    <property type="entry name" value="PbuG"/>
    <property type="match status" value="1"/>
</dbReference>
<dbReference type="PANTHER" id="PTHR43337:SF1">
    <property type="entry name" value="XANTHINE_URACIL PERMEASE C887.17-RELATED"/>
    <property type="match status" value="1"/>
</dbReference>
<comment type="subcellular location">
    <subcellularLocation>
        <location evidence="1 8">Cell membrane</location>
        <topology evidence="1 8">Multi-pass membrane protein</topology>
    </subcellularLocation>
</comment>
<feature type="transmembrane region" description="Helical" evidence="9">
    <location>
        <begin position="74"/>
        <end position="92"/>
    </location>
</feature>
<evidence type="ECO:0000256" key="5">
    <source>
        <dbReference type="ARBA" id="ARBA00022692"/>
    </source>
</evidence>
<evidence type="ECO:0000313" key="11">
    <source>
        <dbReference type="Proteomes" id="UP000023772"/>
    </source>
</evidence>
<dbReference type="InterPro" id="IPR006043">
    <property type="entry name" value="NCS2"/>
</dbReference>
<reference evidence="10 11" key="1">
    <citation type="submission" date="2014-03" db="EMBL/GenBank/DDBJ databases">
        <title>Complete genome sequence of a deeply braunched marine Bacteroidia bacterium Draconibacterium orientale type strain FH5T.</title>
        <authorList>
            <person name="Li X."/>
            <person name="Wang X."/>
            <person name="Xie Z."/>
            <person name="Du Z."/>
            <person name="Chen G."/>
        </authorList>
    </citation>
    <scope>NUCLEOTIDE SEQUENCE [LARGE SCALE GENOMIC DNA]</scope>
    <source>
        <strain evidence="10 11">FH5</strain>
    </source>
</reference>
<keyword evidence="5 8" id="KW-0812">Transmembrane</keyword>
<feature type="transmembrane region" description="Helical" evidence="9">
    <location>
        <begin position="167"/>
        <end position="187"/>
    </location>
</feature>
<evidence type="ECO:0000256" key="6">
    <source>
        <dbReference type="ARBA" id="ARBA00022989"/>
    </source>
</evidence>
<evidence type="ECO:0000256" key="4">
    <source>
        <dbReference type="ARBA" id="ARBA00022475"/>
    </source>
</evidence>
<evidence type="ECO:0000313" key="10">
    <source>
        <dbReference type="EMBL" id="AHW59668.1"/>
    </source>
</evidence>
<feature type="transmembrane region" description="Helical" evidence="9">
    <location>
        <begin position="283"/>
        <end position="305"/>
    </location>
</feature>
<feature type="transmembrane region" description="Helical" evidence="9">
    <location>
        <begin position="412"/>
        <end position="428"/>
    </location>
</feature>